<dbReference type="Gene3D" id="3.40.30.10">
    <property type="entry name" value="Glutaredoxin"/>
    <property type="match status" value="1"/>
</dbReference>
<dbReference type="PANTHER" id="PTHR42852">
    <property type="entry name" value="THIOL:DISULFIDE INTERCHANGE PROTEIN DSBE"/>
    <property type="match status" value="1"/>
</dbReference>
<evidence type="ECO:0000313" key="3">
    <source>
        <dbReference type="EMBL" id="USG68130.1"/>
    </source>
</evidence>
<dbReference type="InterPro" id="IPR013766">
    <property type="entry name" value="Thioredoxin_domain"/>
</dbReference>
<feature type="domain" description="Thioredoxin" evidence="2">
    <location>
        <begin position="34"/>
        <end position="177"/>
    </location>
</feature>
<evidence type="ECO:0000256" key="1">
    <source>
        <dbReference type="ARBA" id="ARBA00023157"/>
    </source>
</evidence>
<dbReference type="SUPFAM" id="SSF52833">
    <property type="entry name" value="Thioredoxin-like"/>
    <property type="match status" value="1"/>
</dbReference>
<gene>
    <name evidence="3" type="ORF">NDK47_12945</name>
</gene>
<dbReference type="RefSeq" id="WP_251875495.1">
    <property type="nucleotide sequence ID" value="NZ_CP098755.1"/>
</dbReference>
<dbReference type="CDD" id="cd02966">
    <property type="entry name" value="TlpA_like_family"/>
    <property type="match status" value="1"/>
</dbReference>
<keyword evidence="1" id="KW-1015">Disulfide bond</keyword>
<accession>A0ABY4WLU6</accession>
<evidence type="ECO:0000313" key="4">
    <source>
        <dbReference type="Proteomes" id="UP001056500"/>
    </source>
</evidence>
<dbReference type="PANTHER" id="PTHR42852:SF1">
    <property type="entry name" value="THIOREDOXIN-LIKE PROTEIN YNEN"/>
    <property type="match status" value="1"/>
</dbReference>
<dbReference type="EMBL" id="CP098755">
    <property type="protein sequence ID" value="USG68130.1"/>
    <property type="molecule type" value="Genomic_DNA"/>
</dbReference>
<dbReference type="PROSITE" id="PS51352">
    <property type="entry name" value="THIOREDOXIN_2"/>
    <property type="match status" value="1"/>
</dbReference>
<dbReference type="InterPro" id="IPR036249">
    <property type="entry name" value="Thioredoxin-like_sf"/>
</dbReference>
<dbReference type="PROSITE" id="PS00194">
    <property type="entry name" value="THIOREDOXIN_1"/>
    <property type="match status" value="1"/>
</dbReference>
<keyword evidence="4" id="KW-1185">Reference proteome</keyword>
<protein>
    <submittedName>
        <fullName evidence="3">TlpA family protein disulfide reductase</fullName>
    </submittedName>
</protein>
<dbReference type="Pfam" id="PF00578">
    <property type="entry name" value="AhpC-TSA"/>
    <property type="match status" value="1"/>
</dbReference>
<dbReference type="InterPro" id="IPR000866">
    <property type="entry name" value="AhpC/TSA"/>
</dbReference>
<dbReference type="InterPro" id="IPR050553">
    <property type="entry name" value="Thioredoxin_ResA/DsbE_sf"/>
</dbReference>
<evidence type="ECO:0000259" key="2">
    <source>
        <dbReference type="PROSITE" id="PS51352"/>
    </source>
</evidence>
<dbReference type="Proteomes" id="UP001056500">
    <property type="component" value="Chromosome"/>
</dbReference>
<proteinExistence type="predicted"/>
<dbReference type="InterPro" id="IPR017937">
    <property type="entry name" value="Thioredoxin_CS"/>
</dbReference>
<reference evidence="3" key="1">
    <citation type="submission" date="2022-06" db="EMBL/GenBank/DDBJ databases">
        <title>Genome sequencing of Brevibacillus sp. BB3-R1.</title>
        <authorList>
            <person name="Heo J."/>
            <person name="Lee D."/>
            <person name="Won M."/>
            <person name="Han B.-H."/>
            <person name="Hong S.-B."/>
            <person name="Kwon S.-W."/>
        </authorList>
    </citation>
    <scope>NUCLEOTIDE SEQUENCE</scope>
    <source>
        <strain evidence="3">BB3-R1</strain>
    </source>
</reference>
<name>A0ABY4WLU6_9BACL</name>
<organism evidence="3 4">
    <name type="scientific">Brevibacillus ruminantium</name>
    <dbReference type="NCBI Taxonomy" id="2950604"/>
    <lineage>
        <taxon>Bacteria</taxon>
        <taxon>Bacillati</taxon>
        <taxon>Bacillota</taxon>
        <taxon>Bacilli</taxon>
        <taxon>Bacillales</taxon>
        <taxon>Paenibacillaceae</taxon>
        <taxon>Brevibacillus</taxon>
    </lineage>
</organism>
<sequence>MKRLWLAIIITVFTGAVIWQPSEETQAVEVKQKPEIGFAAPHFTLTGLDQQTYQVAGKREKPLVLNFWASWCGPCKMEAPDLRKLHEKYGQQIDFFGVNVTKNDSPEGAQAFVKQYELAFPIPMDITGEVANRYWIQAFPTTYLVDRQGIIRKKIIGMVDGATLETELKQLLEEKTGPLR</sequence>